<proteinExistence type="predicted"/>
<gene>
    <name evidence="1" type="ORF">KME07_23360</name>
</gene>
<dbReference type="InterPro" id="IPR029044">
    <property type="entry name" value="Nucleotide-diphossugar_trans"/>
</dbReference>
<keyword evidence="1" id="KW-0808">Transferase</keyword>
<organism evidence="1 2">
    <name type="scientific">Pegethrix bostrychoides GSE-TBD4-15B</name>
    <dbReference type="NCBI Taxonomy" id="2839662"/>
    <lineage>
        <taxon>Bacteria</taxon>
        <taxon>Bacillati</taxon>
        <taxon>Cyanobacteriota</taxon>
        <taxon>Cyanophyceae</taxon>
        <taxon>Oculatellales</taxon>
        <taxon>Oculatellaceae</taxon>
        <taxon>Pegethrix</taxon>
    </lineage>
</organism>
<name>A0A951U736_9CYAN</name>
<dbReference type="InterPro" id="IPR054619">
    <property type="entry name" value="Npun_R2821-like"/>
</dbReference>
<dbReference type="Gene3D" id="3.90.550.10">
    <property type="entry name" value="Spore Coat Polysaccharide Biosynthesis Protein SpsA, Chain A"/>
    <property type="match status" value="1"/>
</dbReference>
<protein>
    <submittedName>
        <fullName evidence="1">Sugar transferase</fullName>
    </submittedName>
</protein>
<dbReference type="GO" id="GO:0016740">
    <property type="term" value="F:transferase activity"/>
    <property type="evidence" value="ECO:0007669"/>
    <property type="project" value="UniProtKB-KW"/>
</dbReference>
<dbReference type="SUPFAM" id="SSF53448">
    <property type="entry name" value="Nucleotide-diphospho-sugar transferases"/>
    <property type="match status" value="1"/>
</dbReference>
<accession>A0A951U736</accession>
<dbReference type="AlphaFoldDB" id="A0A951U736"/>
<dbReference type="EMBL" id="JAHHHV010000088">
    <property type="protein sequence ID" value="MBW4468375.1"/>
    <property type="molecule type" value="Genomic_DNA"/>
</dbReference>
<sequence>MNGICTLANDHVYDQLIALLNSIESLYGQSMPVCIYPYDQQTDRITAAIRQRPQVQLYDDAASMARWDQFARDIWDAHPTARQRWHHPDPSYYHRIGTHRRFCAFDAPFERFLYMDADTVLLNSVDAVFAELDHHDWVVYDFQHKDPSHVYDLDSTKLSQIFAPRRIETEIFCSGFYAAKRGLFDAALRASLLASLQNGEAEVLYPMAPDQTILNYMVMKTGLSSLNLAHSLPESQRTGNSVTSPHFQQRNHLLYDYGKRLTYLHYIGLPSKLFSRLCAGENLDFPYRDIFLHYRYLNQPQPVLSGSRQSYAAPLSFQQRLVKKLAQLNLFES</sequence>
<dbReference type="Proteomes" id="UP000707356">
    <property type="component" value="Unassembled WGS sequence"/>
</dbReference>
<evidence type="ECO:0000313" key="2">
    <source>
        <dbReference type="Proteomes" id="UP000707356"/>
    </source>
</evidence>
<reference evidence="1" key="1">
    <citation type="submission" date="2021-05" db="EMBL/GenBank/DDBJ databases">
        <authorList>
            <person name="Pietrasiak N."/>
            <person name="Ward R."/>
            <person name="Stajich J.E."/>
            <person name="Kurbessoian T."/>
        </authorList>
    </citation>
    <scope>NUCLEOTIDE SEQUENCE</scope>
    <source>
        <strain evidence="1">GSE-TBD4-15B</strain>
    </source>
</reference>
<evidence type="ECO:0000313" key="1">
    <source>
        <dbReference type="EMBL" id="MBW4468375.1"/>
    </source>
</evidence>
<dbReference type="NCBIfam" id="NF045582">
    <property type="entry name" value="Npun_R2823_gen"/>
    <property type="match status" value="1"/>
</dbReference>
<comment type="caution">
    <text evidence="1">The sequence shown here is derived from an EMBL/GenBank/DDBJ whole genome shotgun (WGS) entry which is preliminary data.</text>
</comment>
<reference evidence="1" key="2">
    <citation type="journal article" date="2022" name="Microbiol. Resour. Announc.">
        <title>Metagenome Sequencing to Explore Phylogenomics of Terrestrial Cyanobacteria.</title>
        <authorList>
            <person name="Ward R.D."/>
            <person name="Stajich J.E."/>
            <person name="Johansen J.R."/>
            <person name="Huntemann M."/>
            <person name="Clum A."/>
            <person name="Foster B."/>
            <person name="Foster B."/>
            <person name="Roux S."/>
            <person name="Palaniappan K."/>
            <person name="Varghese N."/>
            <person name="Mukherjee S."/>
            <person name="Reddy T.B.K."/>
            <person name="Daum C."/>
            <person name="Copeland A."/>
            <person name="Chen I.A."/>
            <person name="Ivanova N.N."/>
            <person name="Kyrpides N.C."/>
            <person name="Shapiro N."/>
            <person name="Eloe-Fadrosh E.A."/>
            <person name="Pietrasiak N."/>
        </authorList>
    </citation>
    <scope>NUCLEOTIDE SEQUENCE</scope>
    <source>
        <strain evidence="1">GSE-TBD4-15B</strain>
    </source>
</reference>